<comment type="caution">
    <text evidence="7">The sequence shown here is derived from an EMBL/GenBank/DDBJ whole genome shotgun (WGS) entry which is preliminary data.</text>
</comment>
<evidence type="ECO:0008006" key="9">
    <source>
        <dbReference type="Google" id="ProtNLM"/>
    </source>
</evidence>
<dbReference type="SUPFAM" id="SSF52540">
    <property type="entry name" value="P-loop containing nucleoside triphosphate hydrolases"/>
    <property type="match status" value="1"/>
</dbReference>
<evidence type="ECO:0000313" key="7">
    <source>
        <dbReference type="EMBL" id="MCD7470059.1"/>
    </source>
</evidence>
<dbReference type="InterPro" id="IPR027417">
    <property type="entry name" value="P-loop_NTPase"/>
</dbReference>
<dbReference type="EMBL" id="JACEIK010001523">
    <property type="protein sequence ID" value="MCD7470059.1"/>
    <property type="molecule type" value="Genomic_DNA"/>
</dbReference>
<keyword evidence="4" id="KW-1133">Transmembrane helix</keyword>
<accession>A0ABS8TGR9</accession>
<dbReference type="Gene3D" id="3.40.50.300">
    <property type="entry name" value="P-loop containing nucleotide triphosphate hydrolases"/>
    <property type="match status" value="1"/>
</dbReference>
<evidence type="ECO:0000256" key="5">
    <source>
        <dbReference type="ARBA" id="ARBA00023136"/>
    </source>
</evidence>
<evidence type="ECO:0000313" key="8">
    <source>
        <dbReference type="Proteomes" id="UP000823775"/>
    </source>
</evidence>
<evidence type="ECO:0000256" key="1">
    <source>
        <dbReference type="ARBA" id="ARBA00004141"/>
    </source>
</evidence>
<feature type="compositionally biased region" description="Low complexity" evidence="6">
    <location>
        <begin position="266"/>
        <end position="289"/>
    </location>
</feature>
<reference evidence="7 8" key="1">
    <citation type="journal article" date="2021" name="BMC Genomics">
        <title>Datura genome reveals duplications of psychoactive alkaloid biosynthetic genes and high mutation rate following tissue culture.</title>
        <authorList>
            <person name="Rajewski A."/>
            <person name="Carter-House D."/>
            <person name="Stajich J."/>
            <person name="Litt A."/>
        </authorList>
    </citation>
    <scope>NUCLEOTIDE SEQUENCE [LARGE SCALE GENOMIC DNA]</scope>
    <source>
        <strain evidence="7">AR-01</strain>
    </source>
</reference>
<dbReference type="PANTHER" id="PTHR48041:SF124">
    <property type="entry name" value="ABC TRANSPORTER G FAMILY MEMBER 28-LIKE"/>
    <property type="match status" value="1"/>
</dbReference>
<keyword evidence="8" id="KW-1185">Reference proteome</keyword>
<keyword evidence="2" id="KW-0813">Transport</keyword>
<proteinExistence type="predicted"/>
<evidence type="ECO:0000256" key="6">
    <source>
        <dbReference type="SAM" id="MobiDB-lite"/>
    </source>
</evidence>
<feature type="region of interest" description="Disordered" evidence="6">
    <location>
        <begin position="1"/>
        <end position="70"/>
    </location>
</feature>
<dbReference type="PANTHER" id="PTHR48041">
    <property type="entry name" value="ABC TRANSPORTER G FAMILY MEMBER 28"/>
    <property type="match status" value="1"/>
</dbReference>
<evidence type="ECO:0000256" key="2">
    <source>
        <dbReference type="ARBA" id="ARBA00022448"/>
    </source>
</evidence>
<dbReference type="Proteomes" id="UP000823775">
    <property type="component" value="Unassembled WGS sequence"/>
</dbReference>
<keyword evidence="5" id="KW-0472">Membrane</keyword>
<name>A0ABS8TGR9_DATST</name>
<organism evidence="7 8">
    <name type="scientific">Datura stramonium</name>
    <name type="common">Jimsonweed</name>
    <name type="synonym">Common thornapple</name>
    <dbReference type="NCBI Taxonomy" id="4076"/>
    <lineage>
        <taxon>Eukaryota</taxon>
        <taxon>Viridiplantae</taxon>
        <taxon>Streptophyta</taxon>
        <taxon>Embryophyta</taxon>
        <taxon>Tracheophyta</taxon>
        <taxon>Spermatophyta</taxon>
        <taxon>Magnoliopsida</taxon>
        <taxon>eudicotyledons</taxon>
        <taxon>Gunneridae</taxon>
        <taxon>Pentapetalae</taxon>
        <taxon>asterids</taxon>
        <taxon>lamiids</taxon>
        <taxon>Solanales</taxon>
        <taxon>Solanaceae</taxon>
        <taxon>Solanoideae</taxon>
        <taxon>Datureae</taxon>
        <taxon>Datura</taxon>
    </lineage>
</organism>
<comment type="subcellular location">
    <subcellularLocation>
        <location evidence="1">Membrane</location>
        <topology evidence="1">Multi-pass membrane protein</topology>
    </subcellularLocation>
</comment>
<evidence type="ECO:0000256" key="4">
    <source>
        <dbReference type="ARBA" id="ARBA00022989"/>
    </source>
</evidence>
<gene>
    <name evidence="7" type="ORF">HAX54_009622</name>
</gene>
<keyword evidence="3" id="KW-0812">Transmembrane</keyword>
<sequence length="289" mass="31364">MSQAKANQHNLNKMINESEDDQPDSQGSNIETGDKRFRKDKGKQLHSRTQILDMHMDKSRRKSSAGARTKDMTFSGVINMASEFEIRPDTIEVHFKDLTLTLKGKNKHLLRCVTGTLSPGRVSAVMGPSGLERQHFLSALTGKAAAGCTTTGSILINGKSDSIQSYKKVIGYVPQDDIIAWKFDSGGNLWFSARLDCLLIWQNQKVLVVERVIESLGLQQVRFSCGDSGEASSSSQLLLRALRREALEGVVICMVVHQPSTTRQPSSSGSEASSAGDSSAHGGSLAALV</sequence>
<dbReference type="InterPro" id="IPR050352">
    <property type="entry name" value="ABCG_transporters"/>
</dbReference>
<protein>
    <recommendedName>
        <fullName evidence="9">ABC transporter domain-containing protein</fullName>
    </recommendedName>
</protein>
<feature type="compositionally biased region" description="Polar residues" evidence="6">
    <location>
        <begin position="1"/>
        <end position="15"/>
    </location>
</feature>
<feature type="region of interest" description="Disordered" evidence="6">
    <location>
        <begin position="260"/>
        <end position="289"/>
    </location>
</feature>
<evidence type="ECO:0000256" key="3">
    <source>
        <dbReference type="ARBA" id="ARBA00022692"/>
    </source>
</evidence>